<reference evidence="7 8" key="1">
    <citation type="submission" date="2024-01" db="EMBL/GenBank/DDBJ databases">
        <title>Pedobacter sp. nov., isolated from fresh soil.</title>
        <authorList>
            <person name="Le N.T.T."/>
        </authorList>
    </citation>
    <scope>NUCLEOTIDE SEQUENCE [LARGE SCALE GENOMIC DNA]</scope>
    <source>
        <strain evidence="7 8">KR3-3</strain>
    </source>
</reference>
<dbReference type="EMBL" id="JAZDQT010000003">
    <property type="protein sequence ID" value="MEE1946633.1"/>
    <property type="molecule type" value="Genomic_DNA"/>
</dbReference>
<dbReference type="CDD" id="cd02966">
    <property type="entry name" value="TlpA_like_family"/>
    <property type="match status" value="1"/>
</dbReference>
<comment type="caution">
    <text evidence="7">The sequence shown here is derived from an EMBL/GenBank/DDBJ whole genome shotgun (WGS) entry which is preliminary data.</text>
</comment>
<keyword evidence="3" id="KW-1015">Disulfide bond</keyword>
<dbReference type="PROSITE" id="PS51352">
    <property type="entry name" value="THIOREDOXIN_2"/>
    <property type="match status" value="1"/>
</dbReference>
<evidence type="ECO:0000313" key="7">
    <source>
        <dbReference type="EMBL" id="MEE1946633.1"/>
    </source>
</evidence>
<protein>
    <submittedName>
        <fullName evidence="7">TlpA disulfide reductase family protein</fullName>
    </submittedName>
</protein>
<keyword evidence="2" id="KW-0201">Cytochrome c-type biogenesis</keyword>
<evidence type="ECO:0000259" key="6">
    <source>
        <dbReference type="PROSITE" id="PS51352"/>
    </source>
</evidence>
<keyword evidence="8" id="KW-1185">Reference proteome</keyword>
<gene>
    <name evidence="7" type="ORF">VRU48_16020</name>
</gene>
<dbReference type="InterPro" id="IPR013766">
    <property type="entry name" value="Thioredoxin_domain"/>
</dbReference>
<dbReference type="InterPro" id="IPR036249">
    <property type="entry name" value="Thioredoxin-like_sf"/>
</dbReference>
<organism evidence="7 8">
    <name type="scientific">Pedobacter albus</name>
    <dbReference type="NCBI Taxonomy" id="3113905"/>
    <lineage>
        <taxon>Bacteria</taxon>
        <taxon>Pseudomonadati</taxon>
        <taxon>Bacteroidota</taxon>
        <taxon>Sphingobacteriia</taxon>
        <taxon>Sphingobacteriales</taxon>
        <taxon>Sphingobacteriaceae</taxon>
        <taxon>Pedobacter</taxon>
    </lineage>
</organism>
<dbReference type="PANTHER" id="PTHR42852">
    <property type="entry name" value="THIOL:DISULFIDE INTERCHANGE PROTEIN DSBE"/>
    <property type="match status" value="1"/>
</dbReference>
<dbReference type="InterPro" id="IPR000866">
    <property type="entry name" value="AhpC/TSA"/>
</dbReference>
<evidence type="ECO:0000256" key="1">
    <source>
        <dbReference type="ARBA" id="ARBA00004196"/>
    </source>
</evidence>
<name>A0ABU7IAY8_9SPHI</name>
<evidence type="ECO:0000256" key="4">
    <source>
        <dbReference type="ARBA" id="ARBA00023284"/>
    </source>
</evidence>
<dbReference type="PANTHER" id="PTHR42852:SF6">
    <property type="entry name" value="THIOL:DISULFIDE INTERCHANGE PROTEIN DSBE"/>
    <property type="match status" value="1"/>
</dbReference>
<accession>A0ABU7IAY8</accession>
<evidence type="ECO:0000256" key="2">
    <source>
        <dbReference type="ARBA" id="ARBA00022748"/>
    </source>
</evidence>
<keyword evidence="4" id="KW-0676">Redox-active center</keyword>
<proteinExistence type="predicted"/>
<sequence length="496" mass="56470">MKKLGILLLAISSCYAAVAQNQTATNYFNEKDSVQISGKIIGYKPGQGDHFMTFSTYDLRGKATNEAIQIKENGDFWIKLYQPFEGDMLLNYKDAFIDLYTKPGTVIRLEINNDKISSEKNNEGAVVAFGQFAALNNLLFRFHQEFAQQPFSKVNMGDKTQSDSLYAARKMARLDEQLRFLDSFVKQHQVKDQFFINWKKNELQYKTGIDILFFPFAGKFNDKIVQSQLLKIIEAIPINNPGALNNSAYYGFLKMLSTGQEIMVNINPSYDLAKKQTGNVIDLYLNEVDKFSTGPSKDILHYNLLVDKASFVKDTLAWDRQVKTISNPFLRQKLIEKKAKTVKGFTSYAILDRLQKLKANKSLKQKLIDLFTQTKGTNLYIDFWGDWCGPCMAEMPSYPRLIDAFKGKPLKFLFLSAFTTEENMLAVKKKYGIEAEFVNLNKDEVAILNNVFEFYSYPSHFLVNSEGRVVANTLGHVGEGAIGEKVQAFDKILNQK</sequence>
<dbReference type="InterPro" id="IPR050553">
    <property type="entry name" value="Thioredoxin_ResA/DsbE_sf"/>
</dbReference>
<dbReference type="Pfam" id="PF00578">
    <property type="entry name" value="AhpC-TSA"/>
    <property type="match status" value="1"/>
</dbReference>
<evidence type="ECO:0000256" key="5">
    <source>
        <dbReference type="SAM" id="SignalP"/>
    </source>
</evidence>
<feature type="chain" id="PRO_5046159161" evidence="5">
    <location>
        <begin position="20"/>
        <end position="496"/>
    </location>
</feature>
<dbReference type="Proteomes" id="UP001336835">
    <property type="component" value="Unassembled WGS sequence"/>
</dbReference>
<dbReference type="RefSeq" id="WP_330108933.1">
    <property type="nucleotide sequence ID" value="NZ_JAZDQT010000003.1"/>
</dbReference>
<feature type="domain" description="Thioredoxin" evidence="6">
    <location>
        <begin position="328"/>
        <end position="494"/>
    </location>
</feature>
<keyword evidence="5" id="KW-0732">Signal</keyword>
<dbReference type="SUPFAM" id="SSF52833">
    <property type="entry name" value="Thioredoxin-like"/>
    <property type="match status" value="1"/>
</dbReference>
<comment type="subcellular location">
    <subcellularLocation>
        <location evidence="1">Cell envelope</location>
    </subcellularLocation>
</comment>
<feature type="signal peptide" evidence="5">
    <location>
        <begin position="1"/>
        <end position="19"/>
    </location>
</feature>
<evidence type="ECO:0000313" key="8">
    <source>
        <dbReference type="Proteomes" id="UP001336835"/>
    </source>
</evidence>
<evidence type="ECO:0000256" key="3">
    <source>
        <dbReference type="ARBA" id="ARBA00023157"/>
    </source>
</evidence>
<dbReference type="Gene3D" id="3.40.30.10">
    <property type="entry name" value="Glutaredoxin"/>
    <property type="match status" value="1"/>
</dbReference>